<reference evidence="1 2" key="1">
    <citation type="submission" date="2021-07" db="EMBL/GenBank/DDBJ databases">
        <authorList>
            <consortium name="Genoscope - CEA"/>
            <person name="William W."/>
        </authorList>
    </citation>
    <scope>NUCLEOTIDE SEQUENCE [LARGE SCALE GENOMIC DNA]</scope>
</reference>
<sequence length="107" mass="11992">MISLVSPTEPFSLYKRNRTGLSVSVSPDSRVVVVVARIGSFVDQKLSHMVPPLRNCNDGSCPTVVILSLSWLNLSTDRISLRSQIIRLTLIIHSDTDFELEEEEMSF</sequence>
<name>A0A8D9HF10_BRACM</name>
<protein>
    <submittedName>
        <fullName evidence="1">Uncharacterized protein</fullName>
    </submittedName>
</protein>
<dbReference type="Proteomes" id="UP000694005">
    <property type="component" value="Chromosome A08"/>
</dbReference>
<proteinExistence type="predicted"/>
<accession>A0A8D9HF10</accession>
<organism evidence="1 2">
    <name type="scientific">Brassica campestris</name>
    <name type="common">Field mustard</name>
    <dbReference type="NCBI Taxonomy" id="3711"/>
    <lineage>
        <taxon>Eukaryota</taxon>
        <taxon>Viridiplantae</taxon>
        <taxon>Streptophyta</taxon>
        <taxon>Embryophyta</taxon>
        <taxon>Tracheophyta</taxon>
        <taxon>Spermatophyta</taxon>
        <taxon>Magnoliopsida</taxon>
        <taxon>eudicotyledons</taxon>
        <taxon>Gunneridae</taxon>
        <taxon>Pentapetalae</taxon>
        <taxon>rosids</taxon>
        <taxon>malvids</taxon>
        <taxon>Brassicales</taxon>
        <taxon>Brassicaceae</taxon>
        <taxon>Brassiceae</taxon>
        <taxon>Brassica</taxon>
    </lineage>
</organism>
<dbReference type="AlphaFoldDB" id="A0A8D9HF10"/>
<gene>
    <name evidence="1" type="ORF">BRAPAZ1V2_A08P19390.2</name>
</gene>
<dbReference type="Gramene" id="A08p19390.2_BraZ1">
    <property type="protein sequence ID" value="A08p19390.2_BraZ1.CDS"/>
    <property type="gene ID" value="A08g19390.2_BraZ1"/>
</dbReference>
<evidence type="ECO:0000313" key="1">
    <source>
        <dbReference type="EMBL" id="CAG7898273.1"/>
    </source>
</evidence>
<evidence type="ECO:0000313" key="2">
    <source>
        <dbReference type="Proteomes" id="UP000694005"/>
    </source>
</evidence>
<dbReference type="EMBL" id="LS974624">
    <property type="protein sequence ID" value="CAG7898273.1"/>
    <property type="molecule type" value="Genomic_DNA"/>
</dbReference>